<dbReference type="CDD" id="cd22584">
    <property type="entry name" value="Rcat_RBR_unk"/>
    <property type="match status" value="1"/>
</dbReference>
<evidence type="ECO:0000256" key="3">
    <source>
        <dbReference type="ARBA" id="ARBA00022679"/>
    </source>
</evidence>
<dbReference type="PROSITE" id="PS51873">
    <property type="entry name" value="TRIAD"/>
    <property type="match status" value="1"/>
</dbReference>
<dbReference type="PROSITE" id="PS00518">
    <property type="entry name" value="ZF_RING_1"/>
    <property type="match status" value="1"/>
</dbReference>
<dbReference type="EC" id="2.3.2.31" evidence="2"/>
<keyword evidence="4" id="KW-0479">Metal-binding</keyword>
<sequence>MSNMDALIDEAMTLGDREVRDLALEIRNRENEHQDERRSRLWNLGDMIDNIKRPYLTFSDIVTVVEAAPDEEAQLQTVMARLAKRGEWDPLVAELAIATVGPQDTDAIVDFLNSLAIEKMDHITTACGKKLIGCAACEEQLPPKDLILASCGHCYCGPCLTIAFQTAVSDESLYPPSCCANTPIPLEHATRFLDSELEWTFEEKSVEFSTVDRTYCSDPTCSAFIPPAEYTRDHALCTKCWKQTCVVCKAPAHGGDCPADLELAALLKYAEEMHWQRCYSCLSVVQRRDGCNHMDTRCRCGASFCYTCGRTLYPDEGTRCPCQNVEPPPYTFYRRPVNRRQPPDSPRTMHEDDWNLPQFDIRWALDAPVPAPIWVGVPEENPVELEQDRSRAGTPNLPDVDVPLDQPENIDNGERASLANSRRSRTPDVEPAQDVTPSDADATLPPVASNADLVNLLRQLVAVVSAQYPVFLNQDQENEGPVSTGPAVLRSDSASDHLRGEDPQHSRSHTSGENALGQERVSDVQLSDHSDSREEQVQSVHDGENLSVYQTSDSSTISIKPTRHGRMRTKLSPRRLVRVLRKAGMSALRRRRHTSPCGDQAVFEWERDRREE</sequence>
<keyword evidence="7" id="KW-0833">Ubl conjugation pathway</keyword>
<dbReference type="InterPro" id="IPR031127">
    <property type="entry name" value="E3_UB_ligase_RBR"/>
</dbReference>
<evidence type="ECO:0000256" key="9">
    <source>
        <dbReference type="SAM" id="MobiDB-lite"/>
    </source>
</evidence>
<accession>A0A9P8J2E3</accession>
<evidence type="ECO:0000256" key="6">
    <source>
        <dbReference type="ARBA" id="ARBA00022771"/>
    </source>
</evidence>
<keyword evidence="3" id="KW-0808">Transferase</keyword>
<evidence type="ECO:0000313" key="11">
    <source>
        <dbReference type="EMBL" id="KAG9681376.1"/>
    </source>
</evidence>
<dbReference type="Pfam" id="PF01485">
    <property type="entry name" value="IBR"/>
    <property type="match status" value="1"/>
</dbReference>
<dbReference type="SUPFAM" id="SSF57850">
    <property type="entry name" value="RING/U-box"/>
    <property type="match status" value="1"/>
</dbReference>
<evidence type="ECO:0000313" key="12">
    <source>
        <dbReference type="Proteomes" id="UP000779574"/>
    </source>
</evidence>
<feature type="region of interest" description="Disordered" evidence="9">
    <location>
        <begin position="384"/>
        <end position="446"/>
    </location>
</feature>
<dbReference type="InterPro" id="IPR044066">
    <property type="entry name" value="TRIAD_supradom"/>
</dbReference>
<evidence type="ECO:0000259" key="10">
    <source>
        <dbReference type="PROSITE" id="PS51873"/>
    </source>
</evidence>
<evidence type="ECO:0000256" key="8">
    <source>
        <dbReference type="ARBA" id="ARBA00022833"/>
    </source>
</evidence>
<dbReference type="PANTHER" id="PTHR11685">
    <property type="entry name" value="RBR FAMILY RING FINGER AND IBR DOMAIN-CONTAINING"/>
    <property type="match status" value="1"/>
</dbReference>
<dbReference type="GO" id="GO:0016567">
    <property type="term" value="P:protein ubiquitination"/>
    <property type="evidence" value="ECO:0007669"/>
    <property type="project" value="InterPro"/>
</dbReference>
<feature type="domain" description="RING-type" evidence="10">
    <location>
        <begin position="130"/>
        <end position="326"/>
    </location>
</feature>
<dbReference type="GO" id="GO:0061630">
    <property type="term" value="F:ubiquitin protein ligase activity"/>
    <property type="evidence" value="ECO:0007669"/>
    <property type="project" value="UniProtKB-EC"/>
</dbReference>
<dbReference type="GO" id="GO:0008270">
    <property type="term" value="F:zinc ion binding"/>
    <property type="evidence" value="ECO:0007669"/>
    <property type="project" value="UniProtKB-KW"/>
</dbReference>
<keyword evidence="6" id="KW-0863">Zinc-finger</keyword>
<dbReference type="Proteomes" id="UP000779574">
    <property type="component" value="Unassembled WGS sequence"/>
</dbReference>
<name>A0A9P8J2E3_AURME</name>
<dbReference type="CDD" id="cd20335">
    <property type="entry name" value="BRcat_RBR"/>
    <property type="match status" value="1"/>
</dbReference>
<comment type="caution">
    <text evidence="11">The sequence shown here is derived from an EMBL/GenBank/DDBJ whole genome shotgun (WGS) entry which is preliminary data.</text>
</comment>
<comment type="catalytic activity">
    <reaction evidence="1">
        <text>[E2 ubiquitin-conjugating enzyme]-S-ubiquitinyl-L-cysteine + [acceptor protein]-L-lysine = [E2 ubiquitin-conjugating enzyme]-L-cysteine + [acceptor protein]-N(6)-ubiquitinyl-L-lysine.</text>
        <dbReference type="EC" id="2.3.2.31"/>
    </reaction>
</comment>
<dbReference type="EMBL" id="JAHFXF010000885">
    <property type="protein sequence ID" value="KAG9681376.1"/>
    <property type="molecule type" value="Genomic_DNA"/>
</dbReference>
<feature type="region of interest" description="Disordered" evidence="9">
    <location>
        <begin position="476"/>
        <end position="544"/>
    </location>
</feature>
<dbReference type="AlphaFoldDB" id="A0A9P8J2E3"/>
<feature type="compositionally biased region" description="Basic and acidic residues" evidence="9">
    <location>
        <begin position="520"/>
        <end position="544"/>
    </location>
</feature>
<feature type="non-terminal residue" evidence="11">
    <location>
        <position position="612"/>
    </location>
</feature>
<dbReference type="InterPro" id="IPR002867">
    <property type="entry name" value="IBR_dom"/>
</dbReference>
<keyword evidence="5" id="KW-0677">Repeat</keyword>
<evidence type="ECO:0000256" key="5">
    <source>
        <dbReference type="ARBA" id="ARBA00022737"/>
    </source>
</evidence>
<gene>
    <name evidence="11" type="ORF">KCU76_g14543</name>
</gene>
<protein>
    <recommendedName>
        <fullName evidence="2">RBR-type E3 ubiquitin transferase</fullName>
        <ecNumber evidence="2">2.3.2.31</ecNumber>
    </recommendedName>
</protein>
<evidence type="ECO:0000256" key="2">
    <source>
        <dbReference type="ARBA" id="ARBA00012251"/>
    </source>
</evidence>
<feature type="compositionally biased region" description="Basic and acidic residues" evidence="9">
    <location>
        <begin position="493"/>
        <end position="505"/>
    </location>
</feature>
<evidence type="ECO:0000256" key="4">
    <source>
        <dbReference type="ARBA" id="ARBA00022723"/>
    </source>
</evidence>
<reference evidence="11" key="1">
    <citation type="journal article" date="2021" name="J Fungi (Basel)">
        <title>Virulence traits and population genomics of the black yeast Aureobasidium melanogenum.</title>
        <authorList>
            <person name="Cernosa A."/>
            <person name="Sun X."/>
            <person name="Gostincar C."/>
            <person name="Fang C."/>
            <person name="Gunde-Cimerman N."/>
            <person name="Song Z."/>
        </authorList>
    </citation>
    <scope>NUCLEOTIDE SEQUENCE</scope>
    <source>
        <strain evidence="11">EXF-9911</strain>
    </source>
</reference>
<dbReference type="Gene3D" id="1.20.120.1750">
    <property type="match status" value="1"/>
</dbReference>
<organism evidence="11 12">
    <name type="scientific">Aureobasidium melanogenum</name>
    <name type="common">Aureobasidium pullulans var. melanogenum</name>
    <dbReference type="NCBI Taxonomy" id="46634"/>
    <lineage>
        <taxon>Eukaryota</taxon>
        <taxon>Fungi</taxon>
        <taxon>Dikarya</taxon>
        <taxon>Ascomycota</taxon>
        <taxon>Pezizomycotina</taxon>
        <taxon>Dothideomycetes</taxon>
        <taxon>Dothideomycetidae</taxon>
        <taxon>Dothideales</taxon>
        <taxon>Saccotheciaceae</taxon>
        <taxon>Aureobasidium</taxon>
    </lineage>
</organism>
<proteinExistence type="predicted"/>
<dbReference type="InterPro" id="IPR017907">
    <property type="entry name" value="Znf_RING_CS"/>
</dbReference>
<keyword evidence="8" id="KW-0862">Zinc</keyword>
<reference evidence="11" key="2">
    <citation type="submission" date="2021-08" db="EMBL/GenBank/DDBJ databases">
        <authorList>
            <person name="Gostincar C."/>
            <person name="Sun X."/>
            <person name="Song Z."/>
            <person name="Gunde-Cimerman N."/>
        </authorList>
    </citation>
    <scope>NUCLEOTIDE SEQUENCE</scope>
    <source>
        <strain evidence="11">EXF-9911</strain>
    </source>
</reference>
<evidence type="ECO:0000256" key="7">
    <source>
        <dbReference type="ARBA" id="ARBA00022786"/>
    </source>
</evidence>
<evidence type="ECO:0000256" key="1">
    <source>
        <dbReference type="ARBA" id="ARBA00001798"/>
    </source>
</evidence>